<feature type="transmembrane region" description="Helical" evidence="6">
    <location>
        <begin position="396"/>
        <end position="421"/>
    </location>
</feature>
<keyword evidence="9" id="KW-1185">Reference proteome</keyword>
<feature type="transmembrane region" description="Helical" evidence="6">
    <location>
        <begin position="113"/>
        <end position="129"/>
    </location>
</feature>
<comment type="caution">
    <text evidence="8">The sequence shown here is derived from an EMBL/GenBank/DDBJ whole genome shotgun (WGS) entry which is preliminary data.</text>
</comment>
<dbReference type="Gene3D" id="1.20.1070.10">
    <property type="entry name" value="Rhodopsin 7-helix transmembrane proteins"/>
    <property type="match status" value="1"/>
</dbReference>
<keyword evidence="2 6" id="KW-0812">Transmembrane</keyword>
<evidence type="ECO:0000256" key="6">
    <source>
        <dbReference type="SAM" id="Phobius"/>
    </source>
</evidence>
<protein>
    <submittedName>
        <fullName evidence="8">G-protein coupled receptor protein</fullName>
    </submittedName>
</protein>
<evidence type="ECO:0000313" key="9">
    <source>
        <dbReference type="Proteomes" id="UP001163105"/>
    </source>
</evidence>
<feature type="transmembrane region" description="Helical" evidence="6">
    <location>
        <begin position="191"/>
        <end position="214"/>
    </location>
</feature>
<evidence type="ECO:0000256" key="4">
    <source>
        <dbReference type="ARBA" id="ARBA00023136"/>
    </source>
</evidence>
<feature type="region of interest" description="Disordered" evidence="5">
    <location>
        <begin position="281"/>
        <end position="314"/>
    </location>
</feature>
<feature type="transmembrane region" description="Helical" evidence="6">
    <location>
        <begin position="66"/>
        <end position="86"/>
    </location>
</feature>
<evidence type="ECO:0000259" key="7">
    <source>
        <dbReference type="PROSITE" id="PS50261"/>
    </source>
</evidence>
<keyword evidence="8" id="KW-0675">Receptor</keyword>
<feature type="transmembrane region" description="Helical" evidence="6">
    <location>
        <begin position="358"/>
        <end position="376"/>
    </location>
</feature>
<keyword evidence="3 6" id="KW-1133">Transmembrane helix</keyword>
<evidence type="ECO:0000256" key="5">
    <source>
        <dbReference type="SAM" id="MobiDB-lite"/>
    </source>
</evidence>
<feature type="region of interest" description="Disordered" evidence="5">
    <location>
        <begin position="429"/>
        <end position="512"/>
    </location>
</feature>
<keyword evidence="4 6" id="KW-0472">Membrane</keyword>
<dbReference type="PROSITE" id="PS50261">
    <property type="entry name" value="G_PROTEIN_RECEP_F2_4"/>
    <property type="match status" value="1"/>
</dbReference>
<dbReference type="EMBL" id="JAQHRD010000001">
    <property type="protein sequence ID" value="KAJ6447073.1"/>
    <property type="molecule type" value="Genomic_DNA"/>
</dbReference>
<feature type="transmembrane region" description="Helical" evidence="6">
    <location>
        <begin position="141"/>
        <end position="161"/>
    </location>
</feature>
<dbReference type="Proteomes" id="UP001163105">
    <property type="component" value="Unassembled WGS sequence"/>
</dbReference>
<evidence type="ECO:0000256" key="2">
    <source>
        <dbReference type="ARBA" id="ARBA00022692"/>
    </source>
</evidence>
<accession>A0AB34G5S9</accession>
<evidence type="ECO:0000313" key="8">
    <source>
        <dbReference type="EMBL" id="KAJ6447073.1"/>
    </source>
</evidence>
<sequence>MTSVVSSIVASAPTPSPTKATEQFTPQQVNTLATLERVGGSISLIGIVCIFVTYGFVRRVRNVQNTFIVFASVANAGASIASIMALNGLQKGTRSDLCKTQSFLFQMFMQSDPWWSLAMAINVFLVFYYRASPDSFRRWWWVYCIICYGGPFIIALGLLLVNDPKKGPVYGQATIWCWVDPKWDSIRIYTYYMLIWICIAGSMICYFLVGYHVFHSRNQLHSFSMSKNREPGQLEQKLGMDDARNTGGFYGTVVTEVKVVHTSASVDGGSDTIVTPKTAHLAGARHGSPPPDPAEQVSTRNNKGDQSTNDRTVPRNYYSTVTVDAQERQTAPSGMARFRVATRRMASKFVVDDPIKRAYLRTSLLFAVSVFVTWIPSSLNRINGWLHGTSPYQYHLATAAVLPLQGLWNFLIFFVTSWSVVKKRIQGRGRYGTGNSQRSRDDGYGTGTVDRTMDRDRATTSHPLNHTRSNQQYSHNYRTSDSDMGDVESETLGSEVELRGLPHVPTKASTSL</sequence>
<feature type="transmembrane region" description="Helical" evidence="6">
    <location>
        <begin position="38"/>
        <end position="57"/>
    </location>
</feature>
<feature type="compositionally biased region" description="Polar residues" evidence="5">
    <location>
        <begin position="296"/>
        <end position="314"/>
    </location>
</feature>
<evidence type="ECO:0000256" key="3">
    <source>
        <dbReference type="ARBA" id="ARBA00022989"/>
    </source>
</evidence>
<dbReference type="SUPFAM" id="SSF81321">
    <property type="entry name" value="Family A G protein-coupled receptor-like"/>
    <property type="match status" value="1"/>
</dbReference>
<proteinExistence type="predicted"/>
<dbReference type="GO" id="GO:0004930">
    <property type="term" value="F:G protein-coupled receptor activity"/>
    <property type="evidence" value="ECO:0007669"/>
    <property type="project" value="InterPro"/>
</dbReference>
<dbReference type="PANTHER" id="PTHR23112">
    <property type="entry name" value="G PROTEIN-COUPLED RECEPTOR 157-RELATED"/>
    <property type="match status" value="1"/>
</dbReference>
<reference evidence="8" key="1">
    <citation type="submission" date="2023-01" db="EMBL/GenBank/DDBJ databases">
        <title>The growth and conidiation of Purpureocillium lavendulum are regulated by nitrogen source and histone H3K14 acetylation.</title>
        <authorList>
            <person name="Tang P."/>
            <person name="Han J."/>
            <person name="Zhang C."/>
            <person name="Tang P."/>
            <person name="Qi F."/>
            <person name="Zhang K."/>
            <person name="Liang L."/>
        </authorList>
    </citation>
    <scope>NUCLEOTIDE SEQUENCE</scope>
    <source>
        <strain evidence="8">YMF1.00683</strain>
    </source>
</reference>
<gene>
    <name evidence="8" type="ORF">O9K51_01848</name>
</gene>
<dbReference type="GO" id="GO:0007166">
    <property type="term" value="P:cell surface receptor signaling pathway"/>
    <property type="evidence" value="ECO:0007669"/>
    <property type="project" value="InterPro"/>
</dbReference>
<dbReference type="PANTHER" id="PTHR23112:SF0">
    <property type="entry name" value="TRANSMEMBRANE PROTEIN 116"/>
    <property type="match status" value="1"/>
</dbReference>
<comment type="subcellular location">
    <subcellularLocation>
        <location evidence="1">Membrane</location>
        <topology evidence="1">Multi-pass membrane protein</topology>
    </subcellularLocation>
</comment>
<feature type="region of interest" description="Disordered" evidence="5">
    <location>
        <begin position="1"/>
        <end position="22"/>
    </location>
</feature>
<name>A0AB34G5S9_9HYPO</name>
<dbReference type="GO" id="GO:0007189">
    <property type="term" value="P:adenylate cyclase-activating G protein-coupled receptor signaling pathway"/>
    <property type="evidence" value="ECO:0007669"/>
    <property type="project" value="TreeGrafter"/>
</dbReference>
<feature type="compositionally biased region" description="Polar residues" evidence="5">
    <location>
        <begin position="460"/>
        <end position="479"/>
    </location>
</feature>
<evidence type="ECO:0000256" key="1">
    <source>
        <dbReference type="ARBA" id="ARBA00004141"/>
    </source>
</evidence>
<dbReference type="InterPro" id="IPR017981">
    <property type="entry name" value="GPCR_2-like_7TM"/>
</dbReference>
<dbReference type="AlphaFoldDB" id="A0AB34G5S9"/>
<dbReference type="GO" id="GO:0005886">
    <property type="term" value="C:plasma membrane"/>
    <property type="evidence" value="ECO:0007669"/>
    <property type="project" value="TreeGrafter"/>
</dbReference>
<organism evidence="8 9">
    <name type="scientific">Purpureocillium lavendulum</name>
    <dbReference type="NCBI Taxonomy" id="1247861"/>
    <lineage>
        <taxon>Eukaryota</taxon>
        <taxon>Fungi</taxon>
        <taxon>Dikarya</taxon>
        <taxon>Ascomycota</taxon>
        <taxon>Pezizomycotina</taxon>
        <taxon>Sordariomycetes</taxon>
        <taxon>Hypocreomycetidae</taxon>
        <taxon>Hypocreales</taxon>
        <taxon>Ophiocordycipitaceae</taxon>
        <taxon>Purpureocillium</taxon>
    </lineage>
</organism>
<dbReference type="InterPro" id="IPR000832">
    <property type="entry name" value="GPCR_2_secretin-like"/>
</dbReference>
<feature type="domain" description="G-protein coupled receptors family 2 profile 2" evidence="7">
    <location>
        <begin position="32"/>
        <end position="179"/>
    </location>
</feature>
<dbReference type="Pfam" id="PF00002">
    <property type="entry name" value="7tm_2"/>
    <property type="match status" value="1"/>
</dbReference>